<dbReference type="InterPro" id="IPR001932">
    <property type="entry name" value="PPM-type_phosphatase-like_dom"/>
</dbReference>
<proteinExistence type="predicted"/>
<dbReference type="GO" id="GO:0004674">
    <property type="term" value="F:protein serine/threonine kinase activity"/>
    <property type="evidence" value="ECO:0007669"/>
    <property type="project" value="UniProtKB-EC"/>
</dbReference>
<keyword evidence="3" id="KW-1185">Reference proteome</keyword>
<evidence type="ECO:0000259" key="1">
    <source>
        <dbReference type="SMART" id="SM00331"/>
    </source>
</evidence>
<feature type="domain" description="PPM-type phosphatase" evidence="1">
    <location>
        <begin position="161"/>
        <end position="360"/>
    </location>
</feature>
<dbReference type="SMART" id="SM00331">
    <property type="entry name" value="PP2C_SIG"/>
    <property type="match status" value="1"/>
</dbReference>
<dbReference type="SUPFAM" id="SSF81606">
    <property type="entry name" value="PP2C-like"/>
    <property type="match status" value="1"/>
</dbReference>
<dbReference type="InterPro" id="IPR036457">
    <property type="entry name" value="PPM-type-like_dom_sf"/>
</dbReference>
<dbReference type="Pfam" id="PF07228">
    <property type="entry name" value="SpoIIE"/>
    <property type="match status" value="1"/>
</dbReference>
<protein>
    <submittedName>
        <fullName evidence="2">Serine/threonine-protein kinase RsbT</fullName>
        <ecNumber evidence="2">2.7.11.1</ecNumber>
    </submittedName>
</protein>
<sequence>MNPPNPSPPEAPATVSRAFAIGDSSGPGEARRAAVALAGRLGFAETERGEIALIVTEAATNLTRHAGGGTLILRPFPPGGLHDAESGLEILVLDRGAGMPDVDRCRVDGYSTVGGAGKGLGAIARLADRLEIHSDPGRGTALLARVYLGPPPPASGAGAETVQVGAVHLPMPGETVCGDAWAVDERPDRRRLLVADGLGHGQFAAEASGEAVRVFRERADLPLEDLVHALHAALRGTRGAALAIAEQDLSRDAGPGEPGELRYVGVGNVSGQLFDPADGSGRSLLSHNGTVGAKLLRVQRVVLPWPAGGLLVMHSDGLATGWRLADHRGLVTRHPGLIAGLLYRDFVRGRDDATVVALRPHAGEPDR</sequence>
<reference evidence="2 3" key="1">
    <citation type="submission" date="2019-02" db="EMBL/GenBank/DDBJ databases">
        <title>Deep-cultivation of Planctomycetes and their phenomic and genomic characterization uncovers novel biology.</title>
        <authorList>
            <person name="Wiegand S."/>
            <person name="Jogler M."/>
            <person name="Boedeker C."/>
            <person name="Pinto D."/>
            <person name="Vollmers J."/>
            <person name="Rivas-Marin E."/>
            <person name="Kohn T."/>
            <person name="Peeters S.H."/>
            <person name="Heuer A."/>
            <person name="Rast P."/>
            <person name="Oberbeckmann S."/>
            <person name="Bunk B."/>
            <person name="Jeske O."/>
            <person name="Meyerdierks A."/>
            <person name="Storesund J.E."/>
            <person name="Kallscheuer N."/>
            <person name="Luecker S."/>
            <person name="Lage O.M."/>
            <person name="Pohl T."/>
            <person name="Merkel B.J."/>
            <person name="Hornburger P."/>
            <person name="Mueller R.-W."/>
            <person name="Bruemmer F."/>
            <person name="Labrenz M."/>
            <person name="Spormann A.M."/>
            <person name="Op den Camp H."/>
            <person name="Overmann J."/>
            <person name="Amann R."/>
            <person name="Jetten M.S.M."/>
            <person name="Mascher T."/>
            <person name="Medema M.H."/>
            <person name="Devos D.P."/>
            <person name="Kaster A.-K."/>
            <person name="Ovreas L."/>
            <person name="Rohde M."/>
            <person name="Galperin M.Y."/>
            <person name="Jogler C."/>
        </authorList>
    </citation>
    <scope>NUCLEOTIDE SEQUENCE [LARGE SCALE GENOMIC DNA]</scope>
    <source>
        <strain evidence="2 3">CA12</strain>
    </source>
</reference>
<accession>A0A517P4B6</accession>
<dbReference type="PANTHER" id="PTHR35801:SF1">
    <property type="entry name" value="PHOSPHOSERINE PHOSPHATASE RSBX"/>
    <property type="match status" value="1"/>
</dbReference>
<dbReference type="OrthoDB" id="9797578at2"/>
<evidence type="ECO:0000313" key="2">
    <source>
        <dbReference type="EMBL" id="QDT14220.1"/>
    </source>
</evidence>
<dbReference type="Pfam" id="PF13581">
    <property type="entry name" value="HATPase_c_2"/>
    <property type="match status" value="1"/>
</dbReference>
<evidence type="ECO:0000313" key="3">
    <source>
        <dbReference type="Proteomes" id="UP000318741"/>
    </source>
</evidence>
<dbReference type="Gene3D" id="3.30.565.10">
    <property type="entry name" value="Histidine kinase-like ATPase, C-terminal domain"/>
    <property type="match status" value="1"/>
</dbReference>
<dbReference type="InterPro" id="IPR036890">
    <property type="entry name" value="HATPase_C_sf"/>
</dbReference>
<dbReference type="PANTHER" id="PTHR35801">
    <property type="entry name" value="PHOSPHOSERINE PHOSPHATASE RSBX"/>
    <property type="match status" value="1"/>
</dbReference>
<name>A0A517P4B6_9PLAN</name>
<dbReference type="SUPFAM" id="SSF55874">
    <property type="entry name" value="ATPase domain of HSP90 chaperone/DNA topoisomerase II/histidine kinase"/>
    <property type="match status" value="1"/>
</dbReference>
<dbReference type="EC" id="2.7.11.1" evidence="2"/>
<dbReference type="AlphaFoldDB" id="A0A517P4B6"/>
<organism evidence="2 3">
    <name type="scientific">Alienimonas californiensis</name>
    <dbReference type="NCBI Taxonomy" id="2527989"/>
    <lineage>
        <taxon>Bacteria</taxon>
        <taxon>Pseudomonadati</taxon>
        <taxon>Planctomycetota</taxon>
        <taxon>Planctomycetia</taxon>
        <taxon>Planctomycetales</taxon>
        <taxon>Planctomycetaceae</taxon>
        <taxon>Alienimonas</taxon>
    </lineage>
</organism>
<dbReference type="CDD" id="cd16934">
    <property type="entry name" value="HATPase_RsbT-like"/>
    <property type="match status" value="1"/>
</dbReference>
<dbReference type="KEGG" id="acaf:CA12_02890"/>
<dbReference type="Gene3D" id="3.60.40.10">
    <property type="entry name" value="PPM-type phosphatase domain"/>
    <property type="match status" value="1"/>
</dbReference>
<gene>
    <name evidence="2" type="primary">rsbT_2</name>
    <name evidence="2" type="ORF">CA12_02890</name>
</gene>
<keyword evidence="2" id="KW-0418">Kinase</keyword>
<keyword evidence="2" id="KW-0808">Transferase</keyword>
<dbReference type="Proteomes" id="UP000318741">
    <property type="component" value="Chromosome"/>
</dbReference>
<dbReference type="InterPro" id="IPR039248">
    <property type="entry name" value="Ptase_RsbX"/>
</dbReference>
<dbReference type="EMBL" id="CP036265">
    <property type="protein sequence ID" value="QDT14220.1"/>
    <property type="molecule type" value="Genomic_DNA"/>
</dbReference>
<dbReference type="InterPro" id="IPR003594">
    <property type="entry name" value="HATPase_dom"/>
</dbReference>